<feature type="domain" description="Solute-binding protein family 5" evidence="6">
    <location>
        <begin position="188"/>
        <end position="601"/>
    </location>
</feature>
<reference evidence="7 8" key="1">
    <citation type="journal article" date="2019" name="Antonie Van Leeuwenhoek">
        <title>Description of 'Ca. Methylobacter oryzae' KRF1, a novel species from the environmentally important Methylobacter clade 2.</title>
        <authorList>
            <person name="Khatri K."/>
            <person name="Mohite J.A."/>
            <person name="Pandit P.S."/>
            <person name="Bahulikar R."/>
            <person name="Rahalkar M.C."/>
        </authorList>
    </citation>
    <scope>NUCLEOTIDE SEQUENCE [LARGE SCALE GENOMIC DNA]</scope>
    <source>
        <strain evidence="7 8">KRF1</strain>
    </source>
</reference>
<keyword evidence="5" id="KW-1133">Transmembrane helix</keyword>
<evidence type="ECO:0000313" key="8">
    <source>
        <dbReference type="Proteomes" id="UP000733744"/>
    </source>
</evidence>
<dbReference type="Proteomes" id="UP000733744">
    <property type="component" value="Unassembled WGS sequence"/>
</dbReference>
<comment type="caution">
    <text evidence="7">The sequence shown here is derived from an EMBL/GenBank/DDBJ whole genome shotgun (WGS) entry which is preliminary data.</text>
</comment>
<evidence type="ECO:0000256" key="2">
    <source>
        <dbReference type="ARBA" id="ARBA00005695"/>
    </source>
</evidence>
<comment type="similarity">
    <text evidence="2">Belongs to the bacterial solute-binding protein 5 family.</text>
</comment>
<name>A0ABY3C7M2_9GAMM</name>
<dbReference type="SUPFAM" id="SSF53850">
    <property type="entry name" value="Periplasmic binding protein-like II"/>
    <property type="match status" value="1"/>
</dbReference>
<keyword evidence="5" id="KW-0812">Transmembrane</keyword>
<organism evidence="7 8">
    <name type="scientific">Candidatus Methylobacter oryzae</name>
    <dbReference type="NCBI Taxonomy" id="2497749"/>
    <lineage>
        <taxon>Bacteria</taxon>
        <taxon>Pseudomonadati</taxon>
        <taxon>Pseudomonadota</taxon>
        <taxon>Gammaproteobacteria</taxon>
        <taxon>Methylococcales</taxon>
        <taxon>Methylococcaceae</taxon>
        <taxon>Methylobacter</taxon>
    </lineage>
</organism>
<evidence type="ECO:0000256" key="1">
    <source>
        <dbReference type="ARBA" id="ARBA00004196"/>
    </source>
</evidence>
<evidence type="ECO:0000256" key="3">
    <source>
        <dbReference type="ARBA" id="ARBA00022448"/>
    </source>
</evidence>
<keyword evidence="4" id="KW-0732">Signal</keyword>
<accession>A0ABY3C7M2</accession>
<dbReference type="InterPro" id="IPR000914">
    <property type="entry name" value="SBP_5_dom"/>
</dbReference>
<gene>
    <name evidence="7" type="ORF">EKO24_015555</name>
</gene>
<dbReference type="PANTHER" id="PTHR30290:SF10">
    <property type="entry name" value="PERIPLASMIC OLIGOPEPTIDE-BINDING PROTEIN-RELATED"/>
    <property type="match status" value="1"/>
</dbReference>
<dbReference type="Gene3D" id="3.10.105.10">
    <property type="entry name" value="Dipeptide-binding Protein, Domain 3"/>
    <property type="match status" value="1"/>
</dbReference>
<dbReference type="EMBL" id="RYFG02000109">
    <property type="protein sequence ID" value="TRW92078.1"/>
    <property type="molecule type" value="Genomic_DNA"/>
</dbReference>
<dbReference type="Gene3D" id="3.40.190.10">
    <property type="entry name" value="Periplasmic binding protein-like II"/>
    <property type="match status" value="1"/>
</dbReference>
<evidence type="ECO:0000256" key="5">
    <source>
        <dbReference type="SAM" id="Phobius"/>
    </source>
</evidence>
<evidence type="ECO:0000256" key="4">
    <source>
        <dbReference type="ARBA" id="ARBA00022729"/>
    </source>
</evidence>
<comment type="subcellular location">
    <subcellularLocation>
        <location evidence="1">Cell envelope</location>
    </subcellularLocation>
</comment>
<feature type="transmembrane region" description="Helical" evidence="5">
    <location>
        <begin position="701"/>
        <end position="723"/>
    </location>
</feature>
<proteinExistence type="inferred from homology"/>
<dbReference type="PANTHER" id="PTHR30290">
    <property type="entry name" value="PERIPLASMIC BINDING COMPONENT OF ABC TRANSPORTER"/>
    <property type="match status" value="1"/>
</dbReference>
<keyword evidence="8" id="KW-1185">Reference proteome</keyword>
<dbReference type="Gene3D" id="3.90.76.10">
    <property type="entry name" value="Dipeptide-binding Protein, Domain 1"/>
    <property type="match status" value="1"/>
</dbReference>
<sequence length="732" mass="84040">MTLLLMSSLLSMMMQTYKTHTLIPIWLAIFLAVSPLCTAPASAQLNNPYTEDEGKQAVLYESFSGRPKHMDPAVAYSSDEYAFISQIYEPPFQYHYLKRPYQVVPLTATHMPEVIYLDRKGEKLGQGVNAGDIAFTDYVIEIQPGIRYQPHPALAQNAQGEYQYHQLNEAQIGSATSLNDFKATGSRELTAEDYVYQIKRLAHPKIQSPIAEIMKNYIVGFDDFSKQVKDKPKTAIKDLAMDSATSLSRYRYRIRIKGKYPQFIYWLAMPFFSPMPWEADVFYDQPGLADKNITLDWFPIGTGPYLLAENNPNRRMILTKNPLFNHETYPSEGEPEDRQKGLLADAGKPLPFIDKVVFMLEKETIPYWTKFLQGYYDASGIASDSFDQAVQFTGSGGVALTPSLLEKGIQLQTSVTTSNFYMGFNMLDATVGGASEQARKLRQAISIAVDYEEFISIFMNGRGVAAQGALPPGIYGFAEGKEGINPYVYEWQAEKAQRKKIEAARQLMVEAGYANGIDPKTKEALILYFDTTATSVDDRPRMNWYRKQFEKLGIKLVIRSTDYNRFQEKMRTGNAQLFFWGWNADYPDPENFFFLLYGPNAKVQYGGENASNYRNPEFDRLFEQMRNMDDGEQRYRIIQQMQEIVRRDAPWIFGFHPKNFSLFHGWYKNLKPNLMANNQLKYTRLDSALRNEKRQQWNQPVFWPLVLGIVVFIAMLIPAINAYRRRSKETIQ</sequence>
<evidence type="ECO:0000259" key="6">
    <source>
        <dbReference type="Pfam" id="PF00496"/>
    </source>
</evidence>
<protein>
    <submittedName>
        <fullName evidence="7">Peptide ABC transporter substrate-binding protein</fullName>
    </submittedName>
</protein>
<dbReference type="CDD" id="cd08505">
    <property type="entry name" value="PBP2_NikA_DppA_OppA_like_18"/>
    <property type="match status" value="1"/>
</dbReference>
<dbReference type="Pfam" id="PF00496">
    <property type="entry name" value="SBP_bac_5"/>
    <property type="match status" value="1"/>
</dbReference>
<keyword evidence="5" id="KW-0472">Membrane</keyword>
<keyword evidence="3" id="KW-0813">Transport</keyword>
<evidence type="ECO:0000313" key="7">
    <source>
        <dbReference type="EMBL" id="TRW92078.1"/>
    </source>
</evidence>
<dbReference type="InterPro" id="IPR039424">
    <property type="entry name" value="SBP_5"/>
</dbReference>